<dbReference type="GO" id="GO:0016773">
    <property type="term" value="F:phosphotransferase activity, alcohol group as acceptor"/>
    <property type="evidence" value="ECO:0007669"/>
    <property type="project" value="UniProtKB-UniRule"/>
</dbReference>
<name>A0A844GZ66_9CHRO</name>
<keyword evidence="1 2" id="KW-0418">Kinase</keyword>
<dbReference type="UniPathway" id="UPA00343"/>
<sequence length="380" mass="41847">MIIIGLMSGTSVDGIDAAIVNIEGQGLDLKVDLLVGQTFPYSPSLREEIFQVCAGKPLSMEELSKLDNAIASEFAQAVTSIIPDDLKVDLIGSHGQTVYHQPPQKNQLGYTLQLGRGDLISYLTGINTVSNFRVADIALGGQGAPLVSKIDVCLYRHPHHHRCLQNIGGIGNATYLPSSHTPQWQEKIMGWDTGPGNVLIDLAVQELTNNQQKFDFNGEWSRQGKPCQVLVKKWLNQEFFKQKPPKSTGRELFSPHYLQQCLKDAQTYNLSSADCLATLTELTVASIADSYHRFLPSPPHEVVLAGGGSRNSYLKERLQAHLPHSHLLNSDDLGISSEFKEAIAFAILAYWHINNFPGNLPQVTGAKKEVILGQHYLSSR</sequence>
<dbReference type="RefSeq" id="WP_155084556.1">
    <property type="nucleotide sequence ID" value="NZ_WMIA01000026.1"/>
</dbReference>
<comment type="pathway">
    <text evidence="2">Amino-sugar metabolism; 1,6-anhydro-N-acetylmuramate degradation.</text>
</comment>
<dbReference type="GO" id="GO:0097175">
    <property type="term" value="P:1,6-anhydro-N-acetyl-beta-muramic acid catabolic process"/>
    <property type="evidence" value="ECO:0007669"/>
    <property type="project" value="UniProtKB-UniRule"/>
</dbReference>
<dbReference type="InterPro" id="IPR005338">
    <property type="entry name" value="Anhydro_N_Ac-Mur_kinase"/>
</dbReference>
<keyword evidence="2" id="KW-0547">Nucleotide-binding</keyword>
<protein>
    <recommendedName>
        <fullName evidence="2">Anhydro-N-acetylmuramic acid kinase</fullName>
        <ecNumber evidence="2">2.7.1.170</ecNumber>
    </recommendedName>
    <alternativeName>
        <fullName evidence="2">AnhMurNAc kinase</fullName>
    </alternativeName>
</protein>
<dbReference type="PANTHER" id="PTHR30605">
    <property type="entry name" value="ANHYDRO-N-ACETYLMURAMIC ACID KINASE"/>
    <property type="match status" value="1"/>
</dbReference>
<dbReference type="NCBIfam" id="NF007143">
    <property type="entry name" value="PRK09585.2-2"/>
    <property type="match status" value="1"/>
</dbReference>
<feature type="binding site" evidence="2">
    <location>
        <begin position="9"/>
        <end position="16"/>
    </location>
    <ligand>
        <name>ATP</name>
        <dbReference type="ChEBI" id="CHEBI:30616"/>
    </ligand>
</feature>
<comment type="function">
    <text evidence="2">Catalyzes the specific phosphorylation of 1,6-anhydro-N-acetylmuramic acid (anhMurNAc) with the simultaneous cleavage of the 1,6-anhydro ring, generating MurNAc-6-P. Is required for the utilization of anhMurNAc either imported from the medium or derived from its own cell wall murein, and thus plays a role in cell wall recycling.</text>
</comment>
<dbReference type="NCBIfam" id="NF007148">
    <property type="entry name" value="PRK09585.3-2"/>
    <property type="match status" value="1"/>
</dbReference>
<comment type="caution">
    <text evidence="3">The sequence shown here is derived from an EMBL/GenBank/DDBJ whole genome shotgun (WGS) entry which is preliminary data.</text>
</comment>
<dbReference type="InterPro" id="IPR043129">
    <property type="entry name" value="ATPase_NBD"/>
</dbReference>
<comment type="catalytic activity">
    <reaction evidence="2">
        <text>1,6-anhydro-N-acetyl-beta-muramate + ATP + H2O = N-acetyl-D-muramate 6-phosphate + ADP + H(+)</text>
        <dbReference type="Rhea" id="RHEA:24952"/>
        <dbReference type="ChEBI" id="CHEBI:15377"/>
        <dbReference type="ChEBI" id="CHEBI:15378"/>
        <dbReference type="ChEBI" id="CHEBI:30616"/>
        <dbReference type="ChEBI" id="CHEBI:58690"/>
        <dbReference type="ChEBI" id="CHEBI:58722"/>
        <dbReference type="ChEBI" id="CHEBI:456216"/>
        <dbReference type="EC" id="2.7.1.170"/>
    </reaction>
</comment>
<dbReference type="HAMAP" id="MF_01270">
    <property type="entry name" value="AnhMurNAc_kinase"/>
    <property type="match status" value="1"/>
</dbReference>
<keyword evidence="2" id="KW-0119">Carbohydrate metabolism</keyword>
<keyword evidence="2 3" id="KW-0808">Transferase</keyword>
<dbReference type="PANTHER" id="PTHR30605:SF0">
    <property type="entry name" value="ANHYDRO-N-ACETYLMURAMIC ACID KINASE"/>
    <property type="match status" value="1"/>
</dbReference>
<dbReference type="EMBL" id="WMIA01000026">
    <property type="protein sequence ID" value="MTF40352.1"/>
    <property type="molecule type" value="Genomic_DNA"/>
</dbReference>
<evidence type="ECO:0000256" key="1">
    <source>
        <dbReference type="ARBA" id="ARBA00022777"/>
    </source>
</evidence>
<dbReference type="EC" id="2.7.1.170" evidence="2"/>
<dbReference type="AlphaFoldDB" id="A0A844GZ66"/>
<dbReference type="GO" id="GO:0009254">
    <property type="term" value="P:peptidoglycan turnover"/>
    <property type="evidence" value="ECO:0007669"/>
    <property type="project" value="UniProtKB-UniRule"/>
</dbReference>
<dbReference type="CDD" id="cd24050">
    <property type="entry name" value="ASKHA_NBD_ANMK"/>
    <property type="match status" value="1"/>
</dbReference>
<evidence type="ECO:0000256" key="2">
    <source>
        <dbReference type="HAMAP-Rule" id="MF_01270"/>
    </source>
</evidence>
<dbReference type="Gene3D" id="3.30.420.40">
    <property type="match status" value="2"/>
</dbReference>
<evidence type="ECO:0000313" key="4">
    <source>
        <dbReference type="Proteomes" id="UP000437131"/>
    </source>
</evidence>
<dbReference type="Proteomes" id="UP000437131">
    <property type="component" value="Unassembled WGS sequence"/>
</dbReference>
<dbReference type="GO" id="GO:0016301">
    <property type="term" value="F:kinase activity"/>
    <property type="evidence" value="ECO:0007669"/>
    <property type="project" value="UniProtKB-KW"/>
</dbReference>
<evidence type="ECO:0000313" key="3">
    <source>
        <dbReference type="EMBL" id="MTF40352.1"/>
    </source>
</evidence>
<dbReference type="GO" id="GO:0005524">
    <property type="term" value="F:ATP binding"/>
    <property type="evidence" value="ECO:0007669"/>
    <property type="project" value="UniProtKB-UniRule"/>
</dbReference>
<organism evidence="3 4">
    <name type="scientific">Cyanobacterium aponinum 0216</name>
    <dbReference type="NCBI Taxonomy" id="2676140"/>
    <lineage>
        <taxon>Bacteria</taxon>
        <taxon>Bacillati</taxon>
        <taxon>Cyanobacteriota</taxon>
        <taxon>Cyanophyceae</taxon>
        <taxon>Oscillatoriophycideae</taxon>
        <taxon>Chroococcales</taxon>
        <taxon>Geminocystaceae</taxon>
        <taxon>Cyanobacterium</taxon>
    </lineage>
</organism>
<gene>
    <name evidence="2" type="primary">anmK</name>
    <name evidence="3" type="ORF">GGC33_15645</name>
</gene>
<comment type="pathway">
    <text evidence="2">Cell wall biogenesis; peptidoglycan recycling.</text>
</comment>
<dbReference type="Pfam" id="PF03702">
    <property type="entry name" value="AnmK"/>
    <property type="match status" value="1"/>
</dbReference>
<reference evidence="3 4" key="1">
    <citation type="submission" date="2019-11" db="EMBL/GenBank/DDBJ databases">
        <title>Isolation of a new High Light Tolerant Cyanobacteria.</title>
        <authorList>
            <person name="Dobson Z."/>
            <person name="Vaughn N."/>
            <person name="Vaughn M."/>
            <person name="Fromme P."/>
            <person name="Mazor Y."/>
        </authorList>
    </citation>
    <scope>NUCLEOTIDE SEQUENCE [LARGE SCALE GENOMIC DNA]</scope>
    <source>
        <strain evidence="3 4">0216</strain>
    </source>
</reference>
<proteinExistence type="inferred from homology"/>
<dbReference type="UniPathway" id="UPA00544"/>
<dbReference type="GO" id="GO:0006040">
    <property type="term" value="P:amino sugar metabolic process"/>
    <property type="evidence" value="ECO:0007669"/>
    <property type="project" value="InterPro"/>
</dbReference>
<keyword evidence="2" id="KW-0067">ATP-binding</keyword>
<dbReference type="SUPFAM" id="SSF53067">
    <property type="entry name" value="Actin-like ATPase domain"/>
    <property type="match status" value="1"/>
</dbReference>
<accession>A0A844GZ66</accession>
<comment type="similarity">
    <text evidence="2">Belongs to the anhydro-N-acetylmuramic acid kinase family.</text>
</comment>